<dbReference type="Gene3D" id="1.10.10.140">
    <property type="entry name" value="Cytochrome c oxidase, subunit VIb"/>
    <property type="match status" value="1"/>
</dbReference>
<reference evidence="6" key="1">
    <citation type="submission" date="2020-01" db="EMBL/GenBank/DDBJ databases">
        <title>Genome Sequencing of Three Apophysomyces-Like Fungal Strains Confirms a Novel Fungal Genus in the Mucoromycota with divergent Burkholderia-like Endosymbiotic Bacteria.</title>
        <authorList>
            <person name="Stajich J.E."/>
            <person name="Macias A.M."/>
            <person name="Carter-House D."/>
            <person name="Lovett B."/>
            <person name="Kasson L.R."/>
            <person name="Berry K."/>
            <person name="Grigoriev I."/>
            <person name="Chang Y."/>
            <person name="Spatafora J."/>
            <person name="Kasson M.T."/>
        </authorList>
    </citation>
    <scope>NUCLEOTIDE SEQUENCE</scope>
    <source>
        <strain evidence="6">NRRL A-21654</strain>
    </source>
</reference>
<evidence type="ECO:0000256" key="1">
    <source>
        <dbReference type="ARBA" id="ARBA00004173"/>
    </source>
</evidence>
<keyword evidence="4" id="KW-1015">Disulfide bond</keyword>
<comment type="caution">
    <text evidence="6">The sequence shown here is derived from an EMBL/GenBank/DDBJ whole genome shotgun (WGS) entry which is preliminary data.</text>
</comment>
<sequence>MPLNSLLLIGVVIAASTPTTVSSNVVMTKNANGNEASALMNAALGNVLGIFVSPALVSTFQTPLLDATPEDESANQAAGVVNFVSVLQQLGLTVLAPLFAGQILQWIFTDTVAKVKNRWHLADISSIALLTMVWSVFSDAVSSGSFAAVTPVDIVAVAIINAGLYILFSFLCLFLAHIPLPRSIPVPQWIEWLRYSREDTVAVMYCGATKTVAMGVPLINVLFQNGDPGTIGVLSTPLLLYHIEQLILGNIEVELLKAWVKRGNAESPPVDDEEKLFATASQISRGDTDLMPTFSETPKCVKKWTDPFSKREHSHFQALQRCSPCISFFFLSAIHRSAMSAAPTEGSKPPTREQRRQCWKVRDEYFACLDNLGIIDPTVVDKDPSKAESCLNLKKNYEDTCIASWVEYFNKRRVLDVRQKQYLELSEKMSPKK</sequence>
<organism evidence="6 7">
    <name type="scientific">Apophysomyces ossiformis</name>
    <dbReference type="NCBI Taxonomy" id="679940"/>
    <lineage>
        <taxon>Eukaryota</taxon>
        <taxon>Fungi</taxon>
        <taxon>Fungi incertae sedis</taxon>
        <taxon>Mucoromycota</taxon>
        <taxon>Mucoromycotina</taxon>
        <taxon>Mucoromycetes</taxon>
        <taxon>Mucorales</taxon>
        <taxon>Mucorineae</taxon>
        <taxon>Mucoraceae</taxon>
        <taxon>Apophysomyces</taxon>
    </lineage>
</organism>
<feature type="transmembrane region" description="Helical" evidence="5">
    <location>
        <begin position="38"/>
        <end position="57"/>
    </location>
</feature>
<feature type="transmembrane region" description="Helical" evidence="5">
    <location>
        <begin position="77"/>
        <end position="100"/>
    </location>
</feature>
<dbReference type="Gene3D" id="1.20.1530.20">
    <property type="match status" value="1"/>
</dbReference>
<evidence type="ECO:0000313" key="7">
    <source>
        <dbReference type="Proteomes" id="UP000605846"/>
    </source>
</evidence>
<dbReference type="GO" id="GO:0005886">
    <property type="term" value="C:plasma membrane"/>
    <property type="evidence" value="ECO:0007669"/>
    <property type="project" value="TreeGrafter"/>
</dbReference>
<name>A0A8H7BMQ4_9FUNG</name>
<accession>A0A8H7BMQ4</accession>
<dbReference type="InterPro" id="IPR048280">
    <property type="entry name" value="COX6B-like"/>
</dbReference>
<dbReference type="Proteomes" id="UP000605846">
    <property type="component" value="Unassembled WGS sequence"/>
</dbReference>
<comment type="similarity">
    <text evidence="2">Belongs to the cytochrome c oxidase subunit 6B family.</text>
</comment>
<dbReference type="EMBL" id="JABAYA010000165">
    <property type="protein sequence ID" value="KAF7723062.1"/>
    <property type="molecule type" value="Genomic_DNA"/>
</dbReference>
<keyword evidence="5" id="KW-0472">Membrane</keyword>
<keyword evidence="5" id="KW-0812">Transmembrane</keyword>
<dbReference type="PANTHER" id="PTHR18640">
    <property type="entry name" value="SOLUTE CARRIER FAMILY 10 MEMBER 7"/>
    <property type="match status" value="1"/>
</dbReference>
<proteinExistence type="inferred from homology"/>
<dbReference type="InterPro" id="IPR038770">
    <property type="entry name" value="Na+/solute_symporter_sf"/>
</dbReference>
<evidence type="ECO:0000256" key="2">
    <source>
        <dbReference type="ARBA" id="ARBA00006425"/>
    </source>
</evidence>
<keyword evidence="3" id="KW-0496">Mitochondrion</keyword>
<dbReference type="SUPFAM" id="SSF47694">
    <property type="entry name" value="Cytochrome c oxidase subunit h"/>
    <property type="match status" value="1"/>
</dbReference>
<dbReference type="Pfam" id="PF13593">
    <property type="entry name" value="SBF_like"/>
    <property type="match status" value="1"/>
</dbReference>
<dbReference type="InterPro" id="IPR036549">
    <property type="entry name" value="CX6/COA6-like_sf"/>
</dbReference>
<keyword evidence="7" id="KW-1185">Reference proteome</keyword>
<evidence type="ECO:0000256" key="5">
    <source>
        <dbReference type="SAM" id="Phobius"/>
    </source>
</evidence>
<protein>
    <submittedName>
        <fullName evidence="6">Uncharacterized protein</fullName>
    </submittedName>
</protein>
<feature type="transmembrane region" description="Helical" evidence="5">
    <location>
        <begin position="121"/>
        <end position="142"/>
    </location>
</feature>
<evidence type="ECO:0000256" key="4">
    <source>
        <dbReference type="ARBA" id="ARBA00023157"/>
    </source>
</evidence>
<evidence type="ECO:0000256" key="3">
    <source>
        <dbReference type="ARBA" id="ARBA00023128"/>
    </source>
</evidence>
<feature type="transmembrane region" description="Helical" evidence="5">
    <location>
        <begin position="6"/>
        <end position="26"/>
    </location>
</feature>
<dbReference type="AlphaFoldDB" id="A0A8H7BMQ4"/>
<gene>
    <name evidence="6" type="ORF">EC973_002396</name>
</gene>
<dbReference type="OrthoDB" id="188035at2759"/>
<keyword evidence="5" id="KW-1133">Transmembrane helix</keyword>
<dbReference type="GO" id="GO:0005739">
    <property type="term" value="C:mitochondrion"/>
    <property type="evidence" value="ECO:0007669"/>
    <property type="project" value="UniProtKB-SubCell"/>
</dbReference>
<evidence type="ECO:0000313" key="6">
    <source>
        <dbReference type="EMBL" id="KAF7723062.1"/>
    </source>
</evidence>
<dbReference type="PANTHER" id="PTHR18640:SF5">
    <property type="entry name" value="SODIUM_BILE ACID COTRANSPORTER 7"/>
    <property type="match status" value="1"/>
</dbReference>
<feature type="transmembrane region" description="Helical" evidence="5">
    <location>
        <begin position="154"/>
        <end position="176"/>
    </location>
</feature>
<comment type="subcellular location">
    <subcellularLocation>
        <location evidence="1">Mitochondrion</location>
    </subcellularLocation>
</comment>
<dbReference type="InterPro" id="IPR016833">
    <property type="entry name" value="Put_Na-Bile_cotransptr"/>
</dbReference>
<dbReference type="Pfam" id="PF02297">
    <property type="entry name" value="COX6B"/>
    <property type="match status" value="1"/>
</dbReference>